<name>A0A1B0GQB2_PHLPP</name>
<dbReference type="GO" id="GO:0005737">
    <property type="term" value="C:cytoplasm"/>
    <property type="evidence" value="ECO:0007669"/>
    <property type="project" value="TreeGrafter"/>
</dbReference>
<dbReference type="VEuPathDB" id="VectorBase:PPAI009067"/>
<evidence type="ECO:0000259" key="2">
    <source>
        <dbReference type="Pfam" id="PF00339"/>
    </source>
</evidence>
<dbReference type="SUPFAM" id="SSF81296">
    <property type="entry name" value="E set domains"/>
    <property type="match status" value="1"/>
</dbReference>
<dbReference type="EMBL" id="AJVK01069972">
    <property type="status" value="NOT_ANNOTATED_CDS"/>
    <property type="molecule type" value="Genomic_DNA"/>
</dbReference>
<dbReference type="Proteomes" id="UP000092462">
    <property type="component" value="Unassembled WGS sequence"/>
</dbReference>
<dbReference type="InterPro" id="IPR050357">
    <property type="entry name" value="Arrestin_domain-protein"/>
</dbReference>
<comment type="similarity">
    <text evidence="1">Belongs to the arrestin family.</text>
</comment>
<dbReference type="AlphaFoldDB" id="A0A1B0GQB2"/>
<dbReference type="InterPro" id="IPR014752">
    <property type="entry name" value="Arrestin-like_C"/>
</dbReference>
<dbReference type="GO" id="GO:0015031">
    <property type="term" value="P:protein transport"/>
    <property type="evidence" value="ECO:0007669"/>
    <property type="project" value="TreeGrafter"/>
</dbReference>
<dbReference type="InterPro" id="IPR014756">
    <property type="entry name" value="Ig_E-set"/>
</dbReference>
<accession>A0A1B0GQB2</accession>
<evidence type="ECO:0000256" key="1">
    <source>
        <dbReference type="ARBA" id="ARBA00005298"/>
    </source>
</evidence>
<dbReference type="PANTHER" id="PTHR11188">
    <property type="entry name" value="ARRESTIN DOMAIN CONTAINING PROTEIN"/>
    <property type="match status" value="1"/>
</dbReference>
<sequence length="212" mass="24456">MRINVVLDSPEGMYFAGDKITGEVTVDIDRPETLKKITATLRGVAKIAFREGGAMPFLASSNLYHDQQTVISREMIVFANPNICPVMEKGTYSYSFNFLLPNSMVTSFNSSHGYVIYNLDIAVKKKFFTERIRKELKIYEFNEDTPQLSYRPLCFEKILLPRVSCFFPVFFSRKDARARCHIYIPRISFYCGETIQVNVLLMDYQVASKLNY</sequence>
<keyword evidence="4" id="KW-1185">Reference proteome</keyword>
<dbReference type="Pfam" id="PF00339">
    <property type="entry name" value="Arrestin_N"/>
    <property type="match status" value="1"/>
</dbReference>
<dbReference type="InterPro" id="IPR011021">
    <property type="entry name" value="Arrestin-like_N"/>
</dbReference>
<dbReference type="Gene3D" id="2.60.40.640">
    <property type="match status" value="1"/>
</dbReference>
<dbReference type="VEuPathDB" id="VectorBase:PPAPM1_009306"/>
<evidence type="ECO:0000313" key="4">
    <source>
        <dbReference type="Proteomes" id="UP000092462"/>
    </source>
</evidence>
<organism evidence="3 4">
    <name type="scientific">Phlebotomus papatasi</name>
    <name type="common">Sandfly</name>
    <dbReference type="NCBI Taxonomy" id="29031"/>
    <lineage>
        <taxon>Eukaryota</taxon>
        <taxon>Metazoa</taxon>
        <taxon>Ecdysozoa</taxon>
        <taxon>Arthropoda</taxon>
        <taxon>Hexapoda</taxon>
        <taxon>Insecta</taxon>
        <taxon>Pterygota</taxon>
        <taxon>Neoptera</taxon>
        <taxon>Endopterygota</taxon>
        <taxon>Diptera</taxon>
        <taxon>Nematocera</taxon>
        <taxon>Psychodoidea</taxon>
        <taxon>Psychodidae</taxon>
        <taxon>Phlebotomus</taxon>
        <taxon>Phlebotomus</taxon>
    </lineage>
</organism>
<evidence type="ECO:0000313" key="3">
    <source>
        <dbReference type="EnsemblMetazoa" id="PPAI009067-PA"/>
    </source>
</evidence>
<dbReference type="PANTHER" id="PTHR11188:SF17">
    <property type="entry name" value="FI21816P1"/>
    <property type="match status" value="1"/>
</dbReference>
<feature type="domain" description="Arrestin-like N-terminal" evidence="2">
    <location>
        <begin position="4"/>
        <end position="126"/>
    </location>
</feature>
<reference evidence="3" key="1">
    <citation type="submission" date="2022-08" db="UniProtKB">
        <authorList>
            <consortium name="EnsemblMetazoa"/>
        </authorList>
    </citation>
    <scope>IDENTIFICATION</scope>
    <source>
        <strain evidence="3">Israel</strain>
    </source>
</reference>
<protein>
    <recommendedName>
        <fullName evidence="2">Arrestin-like N-terminal domain-containing protein</fullName>
    </recommendedName>
</protein>
<proteinExistence type="inferred from homology"/>
<dbReference type="EnsemblMetazoa" id="PPAI009067-RA">
    <property type="protein sequence ID" value="PPAI009067-PA"/>
    <property type="gene ID" value="PPAI009067"/>
</dbReference>